<accession>A0A3D8INM3</accession>
<evidence type="ECO:0000256" key="6">
    <source>
        <dbReference type="ARBA" id="ARBA00022723"/>
    </source>
</evidence>
<dbReference type="SUPFAM" id="SSF55666">
    <property type="entry name" value="Ribonuclease PH domain 2-like"/>
    <property type="match status" value="2"/>
</dbReference>
<dbReference type="Gene3D" id="3.30.230.70">
    <property type="entry name" value="GHMP Kinase, N-terminal domain"/>
    <property type="match status" value="2"/>
</dbReference>
<dbReference type="EC" id="2.7.7.8" evidence="2 9"/>
<keyword evidence="8 10" id="KW-0694">RNA-binding</keyword>
<dbReference type="SMART" id="SM00322">
    <property type="entry name" value="KH"/>
    <property type="match status" value="1"/>
</dbReference>
<dbReference type="InterPro" id="IPR020568">
    <property type="entry name" value="Ribosomal_Su5_D2-typ_SF"/>
</dbReference>
<dbReference type="FunFam" id="3.30.1370.10:FF:000001">
    <property type="entry name" value="Polyribonucleotide nucleotidyltransferase"/>
    <property type="match status" value="1"/>
</dbReference>
<name>A0A3D8INM3_9HELI</name>
<evidence type="ECO:0000256" key="7">
    <source>
        <dbReference type="ARBA" id="ARBA00022842"/>
    </source>
</evidence>
<dbReference type="GO" id="GO:0003723">
    <property type="term" value="F:RNA binding"/>
    <property type="evidence" value="ECO:0007669"/>
    <property type="project" value="UniProtKB-UniRule"/>
</dbReference>
<evidence type="ECO:0000256" key="8">
    <source>
        <dbReference type="ARBA" id="ARBA00022884"/>
    </source>
</evidence>
<dbReference type="Gene3D" id="2.40.50.140">
    <property type="entry name" value="Nucleic acid-binding proteins"/>
    <property type="match status" value="1"/>
</dbReference>
<dbReference type="GO" id="GO:0046872">
    <property type="term" value="F:metal ion binding"/>
    <property type="evidence" value="ECO:0007669"/>
    <property type="project" value="UniProtKB-KW"/>
</dbReference>
<dbReference type="InterPro" id="IPR001247">
    <property type="entry name" value="ExoRNase_PH_dom1"/>
</dbReference>
<evidence type="ECO:0000256" key="9">
    <source>
        <dbReference type="NCBIfam" id="TIGR03591"/>
    </source>
</evidence>
<dbReference type="PROSITE" id="PS50084">
    <property type="entry name" value="KH_TYPE_1"/>
    <property type="match status" value="1"/>
</dbReference>
<protein>
    <recommendedName>
        <fullName evidence="2 9">Polyribonucleotide nucleotidyltransferase</fullName>
        <ecNumber evidence="2 9">2.7.7.8</ecNumber>
    </recommendedName>
</protein>
<dbReference type="EMBL" id="NXLT01000005">
    <property type="protein sequence ID" value="RDU66600.1"/>
    <property type="molecule type" value="Genomic_DNA"/>
</dbReference>
<dbReference type="CDD" id="cd02393">
    <property type="entry name" value="KH-I_PNPase"/>
    <property type="match status" value="1"/>
</dbReference>
<dbReference type="SUPFAM" id="SSF50249">
    <property type="entry name" value="Nucleic acid-binding proteins"/>
    <property type="match status" value="1"/>
</dbReference>
<dbReference type="Pfam" id="PF00013">
    <property type="entry name" value="KH_1"/>
    <property type="match status" value="1"/>
</dbReference>
<evidence type="ECO:0000313" key="12">
    <source>
        <dbReference type="EMBL" id="RDU66600.1"/>
    </source>
</evidence>
<dbReference type="InterPro" id="IPR004087">
    <property type="entry name" value="KH_dom"/>
</dbReference>
<evidence type="ECO:0000256" key="5">
    <source>
        <dbReference type="ARBA" id="ARBA00022695"/>
    </source>
</evidence>
<dbReference type="PANTHER" id="PTHR11252:SF0">
    <property type="entry name" value="POLYRIBONUCLEOTIDE NUCLEOTIDYLTRANSFERASE 1, MITOCHONDRIAL"/>
    <property type="match status" value="1"/>
</dbReference>
<dbReference type="InterPro" id="IPR027408">
    <property type="entry name" value="PNPase/RNase_PH_dom_sf"/>
</dbReference>
<dbReference type="Pfam" id="PF00575">
    <property type="entry name" value="S1"/>
    <property type="match status" value="1"/>
</dbReference>
<gene>
    <name evidence="12" type="ORF">CQA54_06475</name>
</gene>
<evidence type="ECO:0000256" key="1">
    <source>
        <dbReference type="ARBA" id="ARBA00007404"/>
    </source>
</evidence>
<sequence>MNHNAVCVELQNLSESYDFRSVAQASNGSVLYASGGTRILASVCVQSKKVVEGDFIPLSVQYIQKAYACGKFPSGFIKREGKPNDFEILTSRLIDRSLRPLFPKGFAYVTHIVVMVLSYDGKSDLALGALHAAASALYVSNIGIKGMPKMCVSAVRLGFVDETFIINPTKEQRAQSTLDLFVSGKDDELLMIEMNTDNHTSVLTESVVMEALEIAKERIKKDCACFKEAFTPFIKPSLELVLQEQDSKALEFLQNSCAQLVKNAITQASKSERADFFDEIIAYLVAQGYEEEDAKYSLSVYKKSLMREMVLQDRMRADGRKLDEVRPISIVMNPLPYAHGSALFTRGQTQALVICTIGGDNDAQSIEPLGEAVKKDKFLFHYNFPSFSVGEADMIGSVGRRELGHGNLARKALRSSLKDSQSSIRLVSEILESNGSSSMASVCGGSLALQACGVQMHTLIAGVAMGLVTQGEQYAILTDITGLEDHDGDMDFKVAGNEEGISALQMDIKLGGISSEILHDALMQAKKARAHILHLMREALQGVEPNYDVLPKATTFPVSVHKMVDIIGQGGKTIKGIIERFNVSIDLDREQGNVHIHANTKEDLQGAKQYILDLVRDVDFAKYHSGMQFSGKIKKVMDFGAFVELPHGGDGLLHISKYTSDKSKKMSEILGQRQEIQCEIVSVNGQKVELRAIDL</sequence>
<dbReference type="OrthoDB" id="9804305at2"/>
<dbReference type="SMART" id="SM00316">
    <property type="entry name" value="S1"/>
    <property type="match status" value="1"/>
</dbReference>
<evidence type="ECO:0000256" key="3">
    <source>
        <dbReference type="ARBA" id="ARBA00022490"/>
    </source>
</evidence>
<keyword evidence="3" id="KW-0963">Cytoplasm</keyword>
<dbReference type="InterPro" id="IPR003029">
    <property type="entry name" value="S1_domain"/>
</dbReference>
<dbReference type="GO" id="GO:0000175">
    <property type="term" value="F:3'-5'-RNA exonuclease activity"/>
    <property type="evidence" value="ECO:0007669"/>
    <property type="project" value="TreeGrafter"/>
</dbReference>
<dbReference type="InterPro" id="IPR012340">
    <property type="entry name" value="NA-bd_OB-fold"/>
</dbReference>
<dbReference type="Proteomes" id="UP000256514">
    <property type="component" value="Unassembled WGS sequence"/>
</dbReference>
<evidence type="ECO:0000259" key="11">
    <source>
        <dbReference type="PROSITE" id="PS50126"/>
    </source>
</evidence>
<dbReference type="InterPro" id="IPR012162">
    <property type="entry name" value="PNPase"/>
</dbReference>
<dbReference type="RefSeq" id="WP_115571298.1">
    <property type="nucleotide sequence ID" value="NZ_NXLT01000005.1"/>
</dbReference>
<reference evidence="12 13" key="1">
    <citation type="submission" date="2018-04" db="EMBL/GenBank/DDBJ databases">
        <title>Novel Campyloabacter and Helicobacter Species and Strains.</title>
        <authorList>
            <person name="Mannion A.J."/>
            <person name="Shen Z."/>
            <person name="Fox J.G."/>
        </authorList>
    </citation>
    <scope>NUCLEOTIDE SEQUENCE [LARGE SCALE GENOMIC DNA]</scope>
    <source>
        <strain evidence="12 13">MIT 12-6600</strain>
    </source>
</reference>
<dbReference type="SUPFAM" id="SSF54211">
    <property type="entry name" value="Ribosomal protein S5 domain 2-like"/>
    <property type="match status" value="2"/>
</dbReference>
<dbReference type="InterPro" id="IPR015847">
    <property type="entry name" value="ExoRNase_PH_dom2"/>
</dbReference>
<dbReference type="Pfam" id="PF01138">
    <property type="entry name" value="RNase_PH"/>
    <property type="match status" value="2"/>
</dbReference>
<dbReference type="InterPro" id="IPR036612">
    <property type="entry name" value="KH_dom_type_1_sf"/>
</dbReference>
<evidence type="ECO:0000256" key="4">
    <source>
        <dbReference type="ARBA" id="ARBA00022679"/>
    </source>
</evidence>
<dbReference type="NCBIfam" id="NF008805">
    <property type="entry name" value="PRK11824.1"/>
    <property type="match status" value="1"/>
</dbReference>
<dbReference type="SUPFAM" id="SSF54791">
    <property type="entry name" value="Eukaryotic type KH-domain (KH-domain type I)"/>
    <property type="match status" value="1"/>
</dbReference>
<keyword evidence="13" id="KW-1185">Reference proteome</keyword>
<dbReference type="PANTHER" id="PTHR11252">
    <property type="entry name" value="POLYRIBONUCLEOTIDE NUCLEOTIDYLTRANSFERASE"/>
    <property type="match status" value="1"/>
</dbReference>
<keyword evidence="5" id="KW-0548">Nucleotidyltransferase</keyword>
<dbReference type="InterPro" id="IPR036456">
    <property type="entry name" value="PNPase_PH_RNA-bd_sf"/>
</dbReference>
<evidence type="ECO:0000256" key="10">
    <source>
        <dbReference type="PROSITE-ProRule" id="PRU00117"/>
    </source>
</evidence>
<dbReference type="CDD" id="cd11364">
    <property type="entry name" value="RNase_PH_PNPase_2"/>
    <property type="match status" value="1"/>
</dbReference>
<dbReference type="GO" id="GO:0006396">
    <property type="term" value="P:RNA processing"/>
    <property type="evidence" value="ECO:0007669"/>
    <property type="project" value="InterPro"/>
</dbReference>
<dbReference type="PROSITE" id="PS50126">
    <property type="entry name" value="S1"/>
    <property type="match status" value="1"/>
</dbReference>
<dbReference type="InterPro" id="IPR004088">
    <property type="entry name" value="KH_dom_type_1"/>
</dbReference>
<dbReference type="GO" id="GO:0004654">
    <property type="term" value="F:polyribonucleotide nucleotidyltransferase activity"/>
    <property type="evidence" value="ECO:0007669"/>
    <property type="project" value="UniProtKB-UniRule"/>
</dbReference>
<evidence type="ECO:0000313" key="13">
    <source>
        <dbReference type="Proteomes" id="UP000256514"/>
    </source>
</evidence>
<keyword evidence="4 12" id="KW-0808">Transferase</keyword>
<comment type="similarity">
    <text evidence="1">Belongs to the polyribonucleotide nucleotidyltransferase family.</text>
</comment>
<dbReference type="InterPro" id="IPR036345">
    <property type="entry name" value="ExoRNase_PH_dom2_sf"/>
</dbReference>
<proteinExistence type="inferred from homology"/>
<feature type="domain" description="S1 motif" evidence="11">
    <location>
        <begin position="626"/>
        <end position="695"/>
    </location>
</feature>
<dbReference type="SUPFAM" id="SSF46915">
    <property type="entry name" value="Polynucleotide phosphorylase/guanosine pentaphosphate synthase (PNPase/GPSI), domain 3"/>
    <property type="match status" value="1"/>
</dbReference>
<dbReference type="Pfam" id="PF03726">
    <property type="entry name" value="PNPase"/>
    <property type="match status" value="1"/>
</dbReference>
<keyword evidence="7" id="KW-0460">Magnesium</keyword>
<organism evidence="12 13">
    <name type="scientific">Helicobacter equorum</name>
    <dbReference type="NCBI Taxonomy" id="361872"/>
    <lineage>
        <taxon>Bacteria</taxon>
        <taxon>Pseudomonadati</taxon>
        <taxon>Campylobacterota</taxon>
        <taxon>Epsilonproteobacteria</taxon>
        <taxon>Campylobacterales</taxon>
        <taxon>Helicobacteraceae</taxon>
        <taxon>Helicobacter</taxon>
    </lineage>
</organism>
<dbReference type="GO" id="GO:0005829">
    <property type="term" value="C:cytosol"/>
    <property type="evidence" value="ECO:0007669"/>
    <property type="project" value="TreeGrafter"/>
</dbReference>
<dbReference type="PIRSF" id="PIRSF005499">
    <property type="entry name" value="PNPase"/>
    <property type="match status" value="1"/>
</dbReference>
<comment type="caution">
    <text evidence="12">The sequence shown here is derived from an EMBL/GenBank/DDBJ whole genome shotgun (WGS) entry which is preliminary data.</text>
</comment>
<dbReference type="AlphaFoldDB" id="A0A3D8INM3"/>
<dbReference type="Pfam" id="PF03725">
    <property type="entry name" value="RNase_PH_C"/>
    <property type="match status" value="2"/>
</dbReference>
<evidence type="ECO:0000256" key="2">
    <source>
        <dbReference type="ARBA" id="ARBA00012416"/>
    </source>
</evidence>
<dbReference type="GO" id="GO:0006402">
    <property type="term" value="P:mRNA catabolic process"/>
    <property type="evidence" value="ECO:0007669"/>
    <property type="project" value="UniProtKB-UniRule"/>
</dbReference>
<dbReference type="InterPro" id="IPR015848">
    <property type="entry name" value="PNPase_PH_RNA-bd_bac/org-type"/>
</dbReference>
<keyword evidence="6" id="KW-0479">Metal-binding</keyword>
<dbReference type="NCBIfam" id="TIGR03591">
    <property type="entry name" value="polynuc_phos"/>
    <property type="match status" value="1"/>
</dbReference>
<dbReference type="FunFam" id="3.30.230.70:FF:000029">
    <property type="entry name" value="Polyribonucleotide nucleotidyltransferase"/>
    <property type="match status" value="1"/>
</dbReference>